<accession>A0ABR3VYB1</accession>
<dbReference type="Proteomes" id="UP001583177">
    <property type="component" value="Unassembled WGS sequence"/>
</dbReference>
<comment type="caution">
    <text evidence="1">The sequence shown here is derived from an EMBL/GenBank/DDBJ whole genome shotgun (WGS) entry which is preliminary data.</text>
</comment>
<gene>
    <name evidence="1" type="ORF">Daus18300_013630</name>
</gene>
<evidence type="ECO:0000313" key="2">
    <source>
        <dbReference type="Proteomes" id="UP001583177"/>
    </source>
</evidence>
<keyword evidence="2" id="KW-1185">Reference proteome</keyword>
<name>A0ABR3VYB1_9PEZI</name>
<dbReference type="EMBL" id="JAWRVE010000220">
    <property type="protein sequence ID" value="KAL1848348.1"/>
    <property type="molecule type" value="Genomic_DNA"/>
</dbReference>
<proteinExistence type="predicted"/>
<protein>
    <recommendedName>
        <fullName evidence="3">Fungal N-terminal domain-containing protein</fullName>
    </recommendedName>
</protein>
<evidence type="ECO:0000313" key="1">
    <source>
        <dbReference type="EMBL" id="KAL1848348.1"/>
    </source>
</evidence>
<sequence>MEAAGLVLGVIPLAIQGLKTYRNILSSLRTAKRDLDCLIRDLETEQQILQNTCEILLKGIAPDSAMDAMIRTPLGANWDAYSDEVRLRLWPSATLFKDRIEDMREAAMELQRRLAIDGNGKYGGSFDVWVTIEVLIRHHNLDLPNWGFKLTKTAIMQTRFSDRSSILTEWKQNAHFSLNKKDYKEMLARLKDAVHITSD</sequence>
<organism evidence="1 2">
    <name type="scientific">Diaporthe australafricana</name>
    <dbReference type="NCBI Taxonomy" id="127596"/>
    <lineage>
        <taxon>Eukaryota</taxon>
        <taxon>Fungi</taxon>
        <taxon>Dikarya</taxon>
        <taxon>Ascomycota</taxon>
        <taxon>Pezizomycotina</taxon>
        <taxon>Sordariomycetes</taxon>
        <taxon>Sordariomycetidae</taxon>
        <taxon>Diaporthales</taxon>
        <taxon>Diaporthaceae</taxon>
        <taxon>Diaporthe</taxon>
    </lineage>
</organism>
<dbReference type="PANTHER" id="PTHR35186:SF4">
    <property type="entry name" value="PRION-INHIBITION AND PROPAGATION HELO DOMAIN-CONTAINING PROTEIN"/>
    <property type="match status" value="1"/>
</dbReference>
<reference evidence="1 2" key="1">
    <citation type="journal article" date="2024" name="IMA Fungus">
        <title>IMA Genome - F19 : A genome assembly and annotation guide to empower mycologists, including annotated draft genome sequences of Ceratocystis pirilliformis, Diaporthe australafricana, Fusarium ophioides, Paecilomyces lecythidis, and Sporothrix stenoceras.</title>
        <authorList>
            <person name="Aylward J."/>
            <person name="Wilson A.M."/>
            <person name="Visagie C.M."/>
            <person name="Spraker J."/>
            <person name="Barnes I."/>
            <person name="Buitendag C."/>
            <person name="Ceriani C."/>
            <person name="Del Mar Angel L."/>
            <person name="du Plessis D."/>
            <person name="Fuchs T."/>
            <person name="Gasser K."/>
            <person name="Kramer D."/>
            <person name="Li W."/>
            <person name="Munsamy K."/>
            <person name="Piso A."/>
            <person name="Price J.L."/>
            <person name="Sonnekus B."/>
            <person name="Thomas C."/>
            <person name="van der Nest A."/>
            <person name="van Dijk A."/>
            <person name="van Heerden A."/>
            <person name="van Vuuren N."/>
            <person name="Yilmaz N."/>
            <person name="Duong T.A."/>
            <person name="van der Merwe N.A."/>
            <person name="Wingfield M.J."/>
            <person name="Wingfield B.D."/>
        </authorList>
    </citation>
    <scope>NUCLEOTIDE SEQUENCE [LARGE SCALE GENOMIC DNA]</scope>
    <source>
        <strain evidence="1 2">CMW 18300</strain>
    </source>
</reference>
<dbReference type="PANTHER" id="PTHR35186">
    <property type="entry name" value="ANK_REP_REGION DOMAIN-CONTAINING PROTEIN"/>
    <property type="match status" value="1"/>
</dbReference>
<evidence type="ECO:0008006" key="3">
    <source>
        <dbReference type="Google" id="ProtNLM"/>
    </source>
</evidence>